<accession>A0A210P7G6</accession>
<evidence type="ECO:0000256" key="3">
    <source>
        <dbReference type="SAM" id="Phobius"/>
    </source>
</evidence>
<keyword evidence="3" id="KW-0812">Transmembrane</keyword>
<name>A0A210P7G6_9LACO</name>
<keyword evidence="3" id="KW-0472">Membrane</keyword>
<feature type="transmembrane region" description="Helical" evidence="3">
    <location>
        <begin position="20"/>
        <end position="38"/>
    </location>
</feature>
<keyword evidence="1" id="KW-0732">Signal</keyword>
<organism evidence="4 5">
    <name type="scientific">Companilactobacillus kimchii</name>
    <dbReference type="NCBI Taxonomy" id="2801452"/>
    <lineage>
        <taxon>Bacteria</taxon>
        <taxon>Bacillati</taxon>
        <taxon>Bacillota</taxon>
        <taxon>Bacilli</taxon>
        <taxon>Lactobacillales</taxon>
        <taxon>Lactobacillaceae</taxon>
        <taxon>Companilactobacillus</taxon>
    </lineage>
</organism>
<comment type="caution">
    <text evidence="4">The sequence shown here is derived from an EMBL/GenBank/DDBJ whole genome shotgun (WGS) entry which is preliminary data.</text>
</comment>
<gene>
    <name evidence="4" type="ORF">LKACC12383_01918</name>
</gene>
<feature type="compositionally biased region" description="Basic residues" evidence="2">
    <location>
        <begin position="55"/>
        <end position="79"/>
    </location>
</feature>
<dbReference type="RefSeq" id="WP_054643139.1">
    <property type="nucleotide sequence ID" value="NZ_LNUB01000010.1"/>
</dbReference>
<dbReference type="Gene3D" id="3.30.1450.10">
    <property type="match status" value="1"/>
</dbReference>
<feature type="region of interest" description="Disordered" evidence="2">
    <location>
        <begin position="41"/>
        <end position="95"/>
    </location>
</feature>
<dbReference type="AlphaFoldDB" id="A0A210P7G6"/>
<evidence type="ECO:0000256" key="1">
    <source>
        <dbReference type="ARBA" id="ARBA00022729"/>
    </source>
</evidence>
<protein>
    <submittedName>
        <fullName evidence="4">Uncharacterized protein</fullName>
    </submittedName>
</protein>
<proteinExistence type="predicted"/>
<evidence type="ECO:0000313" key="4">
    <source>
        <dbReference type="EMBL" id="OWF32401.1"/>
    </source>
</evidence>
<keyword evidence="3" id="KW-1133">Transmembrane helix</keyword>
<sequence>MRSERNMRRRKHKPPFYKRWWFWLIIAIFIVGGIGNIVDPTDDSEQSSTKESQVKKVKKNKQPPKKKAANKKTLKKKKSAKVEPSKQVKKATVPQKKYPTKTSWDFNAISLGMTKEQVKSILGEPSETTFTGKFKYGNDTLTFVDNKLYDGTPENIKQAAINRDKPEKLKAFAKSFGLKDAETVQKMVGSAYASKYIDGQGMTYAWSTQYGTLMRVDNTDDKITTVYLYNKDTQSLGEILYQGQTILQKPKNYYYYN</sequence>
<evidence type="ECO:0000256" key="2">
    <source>
        <dbReference type="SAM" id="MobiDB-lite"/>
    </source>
</evidence>
<reference evidence="4 5" key="1">
    <citation type="submission" date="2017-03" db="EMBL/GenBank/DDBJ databases">
        <title>Genome sequence of Lactobacillus kimchii KACC 12383.</title>
        <authorList>
            <person name="Chun J."/>
        </authorList>
    </citation>
    <scope>NUCLEOTIDE SEQUENCE [LARGE SCALE GENOMIC DNA]</scope>
    <source>
        <strain evidence="4 5">KACC 12383</strain>
    </source>
</reference>
<dbReference type="InterPro" id="IPR037873">
    <property type="entry name" value="BamE-like"/>
</dbReference>
<evidence type="ECO:0000313" key="5">
    <source>
        <dbReference type="Proteomes" id="UP000196649"/>
    </source>
</evidence>
<dbReference type="Proteomes" id="UP000196649">
    <property type="component" value="Unassembled WGS sequence"/>
</dbReference>
<dbReference type="EMBL" id="MXAL01000009">
    <property type="protein sequence ID" value="OWF32401.1"/>
    <property type="molecule type" value="Genomic_DNA"/>
</dbReference>